<dbReference type="AlphaFoldDB" id="A0AAD5CRH5"/>
<evidence type="ECO:0000313" key="2">
    <source>
        <dbReference type="Proteomes" id="UP001206925"/>
    </source>
</evidence>
<keyword evidence="2" id="KW-1185">Reference proteome</keyword>
<dbReference type="SUPFAM" id="SSF48403">
    <property type="entry name" value="Ankyrin repeat"/>
    <property type="match status" value="1"/>
</dbReference>
<dbReference type="InterPro" id="IPR036770">
    <property type="entry name" value="Ankyrin_rpt-contain_sf"/>
</dbReference>
<proteinExistence type="predicted"/>
<dbReference type="Gene3D" id="1.25.40.20">
    <property type="entry name" value="Ankyrin repeat-containing domain"/>
    <property type="match status" value="1"/>
</dbReference>
<evidence type="ECO:0000313" key="1">
    <source>
        <dbReference type="EMBL" id="KAI7745504.1"/>
    </source>
</evidence>
<gene>
    <name evidence="1" type="ORF">M8C21_028967</name>
</gene>
<name>A0AAD5CRH5_AMBAR</name>
<comment type="caution">
    <text evidence="1">The sequence shown here is derived from an EMBL/GenBank/DDBJ whole genome shotgun (WGS) entry which is preliminary data.</text>
</comment>
<dbReference type="Proteomes" id="UP001206925">
    <property type="component" value="Unassembled WGS sequence"/>
</dbReference>
<evidence type="ECO:0008006" key="3">
    <source>
        <dbReference type="Google" id="ProtNLM"/>
    </source>
</evidence>
<dbReference type="PANTHER" id="PTHR47303">
    <property type="match status" value="1"/>
</dbReference>
<organism evidence="1 2">
    <name type="scientific">Ambrosia artemisiifolia</name>
    <name type="common">Common ragweed</name>
    <dbReference type="NCBI Taxonomy" id="4212"/>
    <lineage>
        <taxon>Eukaryota</taxon>
        <taxon>Viridiplantae</taxon>
        <taxon>Streptophyta</taxon>
        <taxon>Embryophyta</taxon>
        <taxon>Tracheophyta</taxon>
        <taxon>Spermatophyta</taxon>
        <taxon>Magnoliopsida</taxon>
        <taxon>eudicotyledons</taxon>
        <taxon>Gunneridae</taxon>
        <taxon>Pentapetalae</taxon>
        <taxon>asterids</taxon>
        <taxon>campanulids</taxon>
        <taxon>Asterales</taxon>
        <taxon>Asteraceae</taxon>
        <taxon>Asteroideae</taxon>
        <taxon>Heliantheae alliance</taxon>
        <taxon>Heliantheae</taxon>
        <taxon>Ambrosia</taxon>
    </lineage>
</organism>
<feature type="non-terminal residue" evidence="1">
    <location>
        <position position="64"/>
    </location>
</feature>
<reference evidence="1" key="1">
    <citation type="submission" date="2022-06" db="EMBL/GenBank/DDBJ databases">
        <title>Uncovering the hologenomic basis of an extraordinary plant invasion.</title>
        <authorList>
            <person name="Bieker V.C."/>
            <person name="Martin M.D."/>
            <person name="Gilbert T."/>
            <person name="Hodgins K."/>
            <person name="Battlay P."/>
            <person name="Petersen B."/>
            <person name="Wilson J."/>
        </authorList>
    </citation>
    <scope>NUCLEOTIDE SEQUENCE</scope>
    <source>
        <strain evidence="1">AA19_3_7</strain>
        <tissue evidence="1">Leaf</tissue>
    </source>
</reference>
<dbReference type="PANTHER" id="PTHR47303:SF1">
    <property type="entry name" value="NF-KAPPA-B INHIBITOR BETA"/>
    <property type="match status" value="1"/>
</dbReference>
<accession>A0AAD5CRH5</accession>
<protein>
    <recommendedName>
        <fullName evidence="3">Ankyrin repeat-containing protein</fullName>
    </recommendedName>
</protein>
<sequence length="64" mass="7043">MMTEEDLKLKNKLGNTAFHVACIFGNTEMATIMKEKNESLMYIRGSDELLPLSASALAGKYSSV</sequence>
<dbReference type="EMBL" id="JAMZMK010007225">
    <property type="protein sequence ID" value="KAI7745504.1"/>
    <property type="molecule type" value="Genomic_DNA"/>
</dbReference>